<protein>
    <recommendedName>
        <fullName evidence="6">Phosphate-specific transport system accessory protein PhoU</fullName>
    </recommendedName>
</protein>
<dbReference type="InterPro" id="IPR028366">
    <property type="entry name" value="PhoU"/>
</dbReference>
<sequence length="239" mass="27031">MDKLNLDHHISQRFNQELEEARKNLMQMGGIVEQQVRDAIKSIVDGDSELAEKVIQADKRVNKMEVKIDEECANIIARRHPAASDLRFVLAVTKSVNDLERMGDEASKIARMALELSGNEGSGPTKGFIEMRHIGEQVAKMVMEALDSFARLESASALAVLKADKDVDLEYTTAIRTLITYMMEDGRTISRVMNIVWALRSLERIGDHSRNIAEHVIYLVEGEDMRHQKIEKIEDKIQG</sequence>
<keyword evidence="9" id="KW-1185">Reference proteome</keyword>
<evidence type="ECO:0000256" key="2">
    <source>
        <dbReference type="ARBA" id="ARBA00008107"/>
    </source>
</evidence>
<dbReference type="FunFam" id="1.20.58.220:FF:000002">
    <property type="entry name" value="Phosphate-specific transport system accessory protein PhoU"/>
    <property type="match status" value="1"/>
</dbReference>
<dbReference type="EMBL" id="CP007142">
    <property type="protein sequence ID" value="AJQ92230.1"/>
    <property type="molecule type" value="Genomic_DNA"/>
</dbReference>
<evidence type="ECO:0000256" key="4">
    <source>
        <dbReference type="ARBA" id="ARBA00022490"/>
    </source>
</evidence>
<dbReference type="GO" id="GO:0045936">
    <property type="term" value="P:negative regulation of phosphate metabolic process"/>
    <property type="evidence" value="ECO:0007669"/>
    <property type="project" value="InterPro"/>
</dbReference>
<dbReference type="STRING" id="1445510.YC6258_00178"/>
<dbReference type="SUPFAM" id="SSF109755">
    <property type="entry name" value="PhoU-like"/>
    <property type="match status" value="1"/>
</dbReference>
<proteinExistence type="inferred from homology"/>
<evidence type="ECO:0000256" key="1">
    <source>
        <dbReference type="ARBA" id="ARBA00004496"/>
    </source>
</evidence>
<reference evidence="8 9" key="1">
    <citation type="submission" date="2014-01" db="EMBL/GenBank/DDBJ databases">
        <title>Full genme sequencing of cellulolytic bacterium Gynuella sunshinyii YC6258T gen. nov., sp. nov.</title>
        <authorList>
            <person name="Khan H."/>
            <person name="Chung E.J."/>
            <person name="Chung Y.R."/>
        </authorList>
    </citation>
    <scope>NUCLEOTIDE SEQUENCE [LARGE SCALE GENOMIC DNA]</scope>
    <source>
        <strain evidence="8 9">YC6258</strain>
    </source>
</reference>
<feature type="domain" description="PhoU" evidence="7">
    <location>
        <begin position="132"/>
        <end position="216"/>
    </location>
</feature>
<comment type="similarity">
    <text evidence="2 6">Belongs to the PhoU family.</text>
</comment>
<dbReference type="InterPro" id="IPR026022">
    <property type="entry name" value="PhoU_dom"/>
</dbReference>
<comment type="subunit">
    <text evidence="6">Homodimer.</text>
</comment>
<comment type="function">
    <text evidence="6">Plays a role in the regulation of phosphate uptake.</text>
</comment>
<gene>
    <name evidence="8" type="ORF">YC6258_00178</name>
</gene>
<dbReference type="OrthoDB" id="9814256at2"/>
<dbReference type="GO" id="GO:0005737">
    <property type="term" value="C:cytoplasm"/>
    <property type="evidence" value="ECO:0007669"/>
    <property type="project" value="UniProtKB-SubCell"/>
</dbReference>
<keyword evidence="5 6" id="KW-0592">Phosphate transport</keyword>
<evidence type="ECO:0000313" key="9">
    <source>
        <dbReference type="Proteomes" id="UP000032266"/>
    </source>
</evidence>
<dbReference type="PANTHER" id="PTHR42930:SF3">
    <property type="entry name" value="PHOSPHATE-SPECIFIC TRANSPORT SYSTEM ACCESSORY PROTEIN PHOU"/>
    <property type="match status" value="1"/>
</dbReference>
<dbReference type="PIRSF" id="PIRSF003107">
    <property type="entry name" value="PhoU"/>
    <property type="match status" value="1"/>
</dbReference>
<dbReference type="PATRIC" id="fig|1445510.3.peg.173"/>
<keyword evidence="3 6" id="KW-0813">Transport</keyword>
<organism evidence="8 9">
    <name type="scientific">Gynuella sunshinyii YC6258</name>
    <dbReference type="NCBI Taxonomy" id="1445510"/>
    <lineage>
        <taxon>Bacteria</taxon>
        <taxon>Pseudomonadati</taxon>
        <taxon>Pseudomonadota</taxon>
        <taxon>Gammaproteobacteria</taxon>
        <taxon>Oceanospirillales</taxon>
        <taxon>Saccharospirillaceae</taxon>
        <taxon>Gynuella</taxon>
    </lineage>
</organism>
<evidence type="ECO:0000256" key="6">
    <source>
        <dbReference type="PIRNR" id="PIRNR003107"/>
    </source>
</evidence>
<dbReference type="Gene3D" id="1.20.58.220">
    <property type="entry name" value="Phosphate transport system protein phou homolog 2, domain 2"/>
    <property type="match status" value="2"/>
</dbReference>
<name>A0A0C5UY75_9GAMM</name>
<dbReference type="GO" id="GO:0006817">
    <property type="term" value="P:phosphate ion transport"/>
    <property type="evidence" value="ECO:0007669"/>
    <property type="project" value="UniProtKB-KW"/>
</dbReference>
<dbReference type="AlphaFoldDB" id="A0A0C5UY75"/>
<dbReference type="PANTHER" id="PTHR42930">
    <property type="entry name" value="PHOSPHATE-SPECIFIC TRANSPORT SYSTEM ACCESSORY PROTEIN PHOU"/>
    <property type="match status" value="1"/>
</dbReference>
<keyword evidence="4 6" id="KW-0963">Cytoplasm</keyword>
<feature type="domain" description="PhoU" evidence="7">
    <location>
        <begin position="25"/>
        <end position="112"/>
    </location>
</feature>
<comment type="subcellular location">
    <subcellularLocation>
        <location evidence="1 6">Cytoplasm</location>
    </subcellularLocation>
</comment>
<evidence type="ECO:0000256" key="3">
    <source>
        <dbReference type="ARBA" id="ARBA00022448"/>
    </source>
</evidence>
<dbReference type="KEGG" id="gsn:YC6258_00178"/>
<dbReference type="NCBIfam" id="TIGR02135">
    <property type="entry name" value="phoU_full"/>
    <property type="match status" value="1"/>
</dbReference>
<accession>A0A0C5UY75</accession>
<dbReference type="FunFam" id="1.20.58.220:FF:000001">
    <property type="entry name" value="Phosphate-specific transport system accessory protein PhoU"/>
    <property type="match status" value="1"/>
</dbReference>
<dbReference type="GO" id="GO:0030643">
    <property type="term" value="P:intracellular phosphate ion homeostasis"/>
    <property type="evidence" value="ECO:0007669"/>
    <property type="project" value="InterPro"/>
</dbReference>
<evidence type="ECO:0000259" key="7">
    <source>
        <dbReference type="Pfam" id="PF01895"/>
    </source>
</evidence>
<evidence type="ECO:0000256" key="5">
    <source>
        <dbReference type="ARBA" id="ARBA00022592"/>
    </source>
</evidence>
<dbReference type="HOGENOM" id="CLU_078518_2_1_6"/>
<dbReference type="InterPro" id="IPR038078">
    <property type="entry name" value="PhoU-like_sf"/>
</dbReference>
<dbReference type="Pfam" id="PF01895">
    <property type="entry name" value="PhoU"/>
    <property type="match status" value="2"/>
</dbReference>
<dbReference type="RefSeq" id="WP_044615357.1">
    <property type="nucleotide sequence ID" value="NZ_CP007142.1"/>
</dbReference>
<dbReference type="Proteomes" id="UP000032266">
    <property type="component" value="Chromosome"/>
</dbReference>
<evidence type="ECO:0000313" key="8">
    <source>
        <dbReference type="EMBL" id="AJQ92230.1"/>
    </source>
</evidence>